<dbReference type="PANTHER" id="PTHR43833">
    <property type="entry name" value="POTASSIUM CHANNEL PROTEIN 2-RELATED-RELATED"/>
    <property type="match status" value="1"/>
</dbReference>
<dbReference type="PRINTS" id="PR00335">
    <property type="entry name" value="KUPTAKETRKA"/>
</dbReference>
<keyword evidence="4" id="KW-0630">Potassium</keyword>
<gene>
    <name evidence="10" type="ORF">D7X12_03730</name>
</gene>
<name>A0A3A8NRW7_9BACT</name>
<feature type="domain" description="RCK N-terminal" evidence="8">
    <location>
        <begin position="1"/>
        <end position="123"/>
    </location>
</feature>
<dbReference type="SUPFAM" id="SSF51206">
    <property type="entry name" value="cAMP-binding domain-like"/>
    <property type="match status" value="1"/>
</dbReference>
<evidence type="ECO:0000313" key="11">
    <source>
        <dbReference type="Proteomes" id="UP000273405"/>
    </source>
</evidence>
<dbReference type="PROSITE" id="PS51202">
    <property type="entry name" value="RCK_C"/>
    <property type="match status" value="1"/>
</dbReference>
<dbReference type="PROSITE" id="PS51201">
    <property type="entry name" value="RCK_N"/>
    <property type="match status" value="1"/>
</dbReference>
<dbReference type="Gene3D" id="3.40.50.720">
    <property type="entry name" value="NAD(P)-binding Rossmann-like Domain"/>
    <property type="match status" value="1"/>
</dbReference>
<dbReference type="PROSITE" id="PS50042">
    <property type="entry name" value="CNMP_BINDING_3"/>
    <property type="match status" value="1"/>
</dbReference>
<keyword evidence="5" id="KW-0520">NAD</keyword>
<evidence type="ECO:0000256" key="4">
    <source>
        <dbReference type="ARBA" id="ARBA00022958"/>
    </source>
</evidence>
<keyword evidence="11" id="KW-1185">Reference proteome</keyword>
<dbReference type="Gene3D" id="2.60.120.10">
    <property type="entry name" value="Jelly Rolls"/>
    <property type="match status" value="1"/>
</dbReference>
<dbReference type="Pfam" id="PF00027">
    <property type="entry name" value="cNMP_binding"/>
    <property type="match status" value="1"/>
</dbReference>
<reference evidence="11" key="1">
    <citation type="submission" date="2018-09" db="EMBL/GenBank/DDBJ databases">
        <authorList>
            <person name="Livingstone P.G."/>
            <person name="Whitworth D.E."/>
        </authorList>
    </citation>
    <scope>NUCLEOTIDE SEQUENCE [LARGE SCALE GENOMIC DNA]</scope>
    <source>
        <strain evidence="11">CA040B</strain>
    </source>
</reference>
<dbReference type="InterPro" id="IPR006036">
    <property type="entry name" value="K_uptake_TrkA"/>
</dbReference>
<keyword evidence="2" id="KW-0813">Transport</keyword>
<dbReference type="SUPFAM" id="SSF116726">
    <property type="entry name" value="TrkA C-terminal domain-like"/>
    <property type="match status" value="1"/>
</dbReference>
<feature type="domain" description="Cyclic nucleotide-binding" evidence="7">
    <location>
        <begin position="243"/>
        <end position="359"/>
    </location>
</feature>
<organism evidence="10 11">
    <name type="scientific">Corallococcus sicarius</name>
    <dbReference type="NCBI Taxonomy" id="2316726"/>
    <lineage>
        <taxon>Bacteria</taxon>
        <taxon>Pseudomonadati</taxon>
        <taxon>Myxococcota</taxon>
        <taxon>Myxococcia</taxon>
        <taxon>Myxococcales</taxon>
        <taxon>Cystobacterineae</taxon>
        <taxon>Myxococcaceae</taxon>
        <taxon>Corallococcus</taxon>
    </lineage>
</organism>
<dbReference type="SUPFAM" id="SSF51735">
    <property type="entry name" value="NAD(P)-binding Rossmann-fold domains"/>
    <property type="match status" value="1"/>
</dbReference>
<protein>
    <recommendedName>
        <fullName evidence="1">Trk system potassium uptake protein TrkA</fullName>
    </recommendedName>
</protein>
<keyword evidence="6" id="KW-0406">Ion transport</keyword>
<evidence type="ECO:0000256" key="6">
    <source>
        <dbReference type="ARBA" id="ARBA00023065"/>
    </source>
</evidence>
<dbReference type="InterPro" id="IPR006037">
    <property type="entry name" value="RCK_C"/>
</dbReference>
<dbReference type="InterPro" id="IPR036721">
    <property type="entry name" value="RCK_C_sf"/>
</dbReference>
<evidence type="ECO:0000259" key="9">
    <source>
        <dbReference type="PROSITE" id="PS51202"/>
    </source>
</evidence>
<evidence type="ECO:0000313" key="10">
    <source>
        <dbReference type="EMBL" id="RKH47146.1"/>
    </source>
</evidence>
<dbReference type="Pfam" id="PF02254">
    <property type="entry name" value="TrkA_N"/>
    <property type="match status" value="1"/>
</dbReference>
<dbReference type="GO" id="GO:0015079">
    <property type="term" value="F:potassium ion transmembrane transporter activity"/>
    <property type="evidence" value="ECO:0007669"/>
    <property type="project" value="InterPro"/>
</dbReference>
<accession>A0A3A8NRW7</accession>
<dbReference type="CDD" id="cd00038">
    <property type="entry name" value="CAP_ED"/>
    <property type="match status" value="1"/>
</dbReference>
<evidence type="ECO:0000256" key="5">
    <source>
        <dbReference type="ARBA" id="ARBA00023027"/>
    </source>
</evidence>
<proteinExistence type="predicted"/>
<feature type="domain" description="RCK C-terminal" evidence="9">
    <location>
        <begin position="136"/>
        <end position="222"/>
    </location>
</feature>
<dbReference type="InterPro" id="IPR036291">
    <property type="entry name" value="NAD(P)-bd_dom_sf"/>
</dbReference>
<evidence type="ECO:0000256" key="1">
    <source>
        <dbReference type="ARBA" id="ARBA00017378"/>
    </source>
</evidence>
<dbReference type="Pfam" id="PF02080">
    <property type="entry name" value="TrkA_C"/>
    <property type="match status" value="1"/>
</dbReference>
<dbReference type="PANTHER" id="PTHR43833:SF5">
    <property type="entry name" value="TRK SYSTEM POTASSIUM UPTAKE PROTEIN TRKA"/>
    <property type="match status" value="1"/>
</dbReference>
<evidence type="ECO:0000256" key="3">
    <source>
        <dbReference type="ARBA" id="ARBA00022538"/>
    </source>
</evidence>
<dbReference type="InterPro" id="IPR018490">
    <property type="entry name" value="cNMP-bd_dom_sf"/>
</dbReference>
<sequence length="380" mass="39931">MKIVIAGGGRVGGALAARLVSEQHTVTVIERDAGICARLFEEVGVVTVCGDATNPRVLEAAGIGNADVAAAVLAHDPANLAFTMLVRSVSSARLMVRMLDTNYREAYRLAGVKELVAEADVVVAKMTTAIDFPQVSGSLPLSSGDALLFELAIPSRARVAGQTVAQVRALEGFPRECIFIALVDPQGHTALPEGNTQLKAGHNVILVARRTQVAKAVEFLTAEPPLGAGLASTLAQTLRKLDFLAPLSDEELENVARGAELLQLPAGTELFRQGDAGETFYVVVTGEVAMKDGARQTVATVKQGGFFGELALLTGEPRNATAVTTAPSELAAVGREDFRGVMMANPAVALEMSRILGQRLSRVQGGQQATPAKRRGLFGR</sequence>
<dbReference type="InterPro" id="IPR014710">
    <property type="entry name" value="RmlC-like_jellyroll"/>
</dbReference>
<dbReference type="AlphaFoldDB" id="A0A3A8NRW7"/>
<dbReference type="InterPro" id="IPR000595">
    <property type="entry name" value="cNMP-bd_dom"/>
</dbReference>
<dbReference type="InterPro" id="IPR050721">
    <property type="entry name" value="Trk_Ktr_HKT_K-transport"/>
</dbReference>
<dbReference type="RefSeq" id="WP_120623883.1">
    <property type="nucleotide sequence ID" value="NZ_RAWG01000014.1"/>
</dbReference>
<dbReference type="Proteomes" id="UP000273405">
    <property type="component" value="Unassembled WGS sequence"/>
</dbReference>
<comment type="caution">
    <text evidence="10">The sequence shown here is derived from an EMBL/GenBank/DDBJ whole genome shotgun (WGS) entry which is preliminary data.</text>
</comment>
<dbReference type="GO" id="GO:0005886">
    <property type="term" value="C:plasma membrane"/>
    <property type="evidence" value="ECO:0007669"/>
    <property type="project" value="InterPro"/>
</dbReference>
<dbReference type="Gene3D" id="3.30.70.1450">
    <property type="entry name" value="Regulator of K+ conductance, C-terminal domain"/>
    <property type="match status" value="1"/>
</dbReference>
<dbReference type="SMART" id="SM00100">
    <property type="entry name" value="cNMP"/>
    <property type="match status" value="1"/>
</dbReference>
<dbReference type="InterPro" id="IPR003148">
    <property type="entry name" value="RCK_N"/>
</dbReference>
<evidence type="ECO:0000259" key="7">
    <source>
        <dbReference type="PROSITE" id="PS50042"/>
    </source>
</evidence>
<evidence type="ECO:0000259" key="8">
    <source>
        <dbReference type="PROSITE" id="PS51201"/>
    </source>
</evidence>
<dbReference type="EMBL" id="RAWG01000014">
    <property type="protein sequence ID" value="RKH47146.1"/>
    <property type="molecule type" value="Genomic_DNA"/>
</dbReference>
<dbReference type="OrthoDB" id="9775180at2"/>
<evidence type="ECO:0000256" key="2">
    <source>
        <dbReference type="ARBA" id="ARBA00022448"/>
    </source>
</evidence>
<keyword evidence="3" id="KW-0633">Potassium transport</keyword>